<feature type="compositionally biased region" description="Polar residues" evidence="5">
    <location>
        <begin position="653"/>
        <end position="663"/>
    </location>
</feature>
<evidence type="ECO:0000313" key="7">
    <source>
        <dbReference type="EMBL" id="JAG98907.1"/>
    </source>
</evidence>
<dbReference type="SUPFAM" id="SSF57903">
    <property type="entry name" value="FYVE/PHD zinc finger"/>
    <property type="match status" value="3"/>
</dbReference>
<keyword evidence="1" id="KW-0479">Metal-binding</keyword>
<protein>
    <recommendedName>
        <fullName evidence="6">PHD-type domain-containing protein</fullName>
    </recommendedName>
</protein>
<organism evidence="7">
    <name type="scientific">Araucaria cunninghamii</name>
    <name type="common">Hoop pine</name>
    <name type="synonym">Moreton Bay pine</name>
    <dbReference type="NCBI Taxonomy" id="56994"/>
    <lineage>
        <taxon>Eukaryota</taxon>
        <taxon>Viridiplantae</taxon>
        <taxon>Streptophyta</taxon>
        <taxon>Embryophyta</taxon>
        <taxon>Tracheophyta</taxon>
        <taxon>Spermatophyta</taxon>
        <taxon>Pinopsida</taxon>
        <taxon>Pinidae</taxon>
        <taxon>Conifers II</taxon>
        <taxon>Araucariales</taxon>
        <taxon>Araucariaceae</taxon>
        <taxon>Araucaria</taxon>
    </lineage>
</organism>
<evidence type="ECO:0000256" key="1">
    <source>
        <dbReference type="ARBA" id="ARBA00022723"/>
    </source>
</evidence>
<evidence type="ECO:0000256" key="4">
    <source>
        <dbReference type="PROSITE-ProRule" id="PRU00146"/>
    </source>
</evidence>
<evidence type="ECO:0000259" key="6">
    <source>
        <dbReference type="PROSITE" id="PS50016"/>
    </source>
</evidence>
<dbReference type="EMBL" id="GCKF01015948">
    <property type="protein sequence ID" value="JAG98907.1"/>
    <property type="molecule type" value="Transcribed_RNA"/>
</dbReference>
<dbReference type="AlphaFoldDB" id="A0A0D6R4Z0"/>
<evidence type="ECO:0000256" key="2">
    <source>
        <dbReference type="ARBA" id="ARBA00022771"/>
    </source>
</evidence>
<keyword evidence="2 4" id="KW-0863">Zinc-finger</keyword>
<dbReference type="PANTHER" id="PTHR47162:SF10">
    <property type="entry name" value="METHYL-CPG-BINDING DOMAIN-CONTAINING PROTEIN 9 ISOFORM X1"/>
    <property type="match status" value="1"/>
</dbReference>
<feature type="domain" description="PHD-type" evidence="6">
    <location>
        <begin position="498"/>
        <end position="552"/>
    </location>
</feature>
<dbReference type="InterPro" id="IPR019786">
    <property type="entry name" value="Zinc_finger_PHD-type_CS"/>
</dbReference>
<dbReference type="PROSITE" id="PS01359">
    <property type="entry name" value="ZF_PHD_1"/>
    <property type="match status" value="1"/>
</dbReference>
<dbReference type="InterPro" id="IPR011011">
    <property type="entry name" value="Znf_FYVE_PHD"/>
</dbReference>
<evidence type="ECO:0000256" key="3">
    <source>
        <dbReference type="ARBA" id="ARBA00022833"/>
    </source>
</evidence>
<evidence type="ECO:0000256" key="5">
    <source>
        <dbReference type="SAM" id="MobiDB-lite"/>
    </source>
</evidence>
<feature type="domain" description="PHD-type" evidence="6">
    <location>
        <begin position="337"/>
        <end position="387"/>
    </location>
</feature>
<dbReference type="GO" id="GO:0008270">
    <property type="term" value="F:zinc ion binding"/>
    <property type="evidence" value="ECO:0007669"/>
    <property type="project" value="UniProtKB-KW"/>
</dbReference>
<feature type="domain" description="PHD-type" evidence="6">
    <location>
        <begin position="548"/>
        <end position="598"/>
    </location>
</feature>
<feature type="region of interest" description="Disordered" evidence="5">
    <location>
        <begin position="622"/>
        <end position="760"/>
    </location>
</feature>
<feature type="compositionally biased region" description="Polar residues" evidence="5">
    <location>
        <begin position="689"/>
        <end position="701"/>
    </location>
</feature>
<feature type="compositionally biased region" description="Basic and acidic residues" evidence="5">
    <location>
        <begin position="671"/>
        <end position="684"/>
    </location>
</feature>
<feature type="compositionally biased region" description="Low complexity" evidence="5">
    <location>
        <begin position="627"/>
        <end position="638"/>
    </location>
</feature>
<proteinExistence type="predicted"/>
<dbReference type="InterPro" id="IPR019787">
    <property type="entry name" value="Znf_PHD-finger"/>
</dbReference>
<dbReference type="PROSITE" id="PS50016">
    <property type="entry name" value="ZF_PHD_2"/>
    <property type="match status" value="3"/>
</dbReference>
<dbReference type="Pfam" id="PF00628">
    <property type="entry name" value="PHD"/>
    <property type="match status" value="3"/>
</dbReference>
<sequence>MTTAGIRNQILKVIASDPPEWVKQKLQPSVSTDALDRSASGSLKDVISSVLEEYRGKEVSCKQIVKEKFYEKPVNVCETGKLDEHIVETKSRKKNSDQKAYPSTELIIERCRNVLQDVTSAEKFAQLCNLVHGSFAGSRTHDVFDFRLIELRMNAGTYGMSPTLFDSDMQQIWKRVREIGQEMIFLADGLTEYSQASYKKQVVTLLEEDVDPEIDDMNMTMRASINEVAVDNDILNEQPQRTIDSHHIIKQNSKMSEIPRSDVGNAPCVSSKKTVDDNGRRLVGVAEVELKDTPRNAHLSSKKTLSMRNTDGHGNGCLEHKQDGVLNVIEVGSSGSQVQCTSCGSNEHNNCIIACNKCQAAYHIYCLSPPLEVIPSTSWYCSCCSAVGKESFQVHSSSDGKAKMVKEDMNNTAHDVLVSDLEGGPVEMHIAHENGKLDTSREQVQSESNMEECGPQIHVRMVGIQEDMEEIGLHINETETPFHGSKEDSELHDDRLVAKACKICTTGTRDDDHLIQCSNENCLYKFYHLRCLRPPLASIPPPTWYCPSCLCRSCFMDENDDYIVLCDGCDDAYHTYCLKPPLTSIPENNWYCPTCLEKQKRRKGKKVLNPKESAGKLRIQVRSKKASQMQNQSSLQLNKATDLSERTPGSVGQVCSKNSSQIASPLYMHRGPHDFTDKSMKGEMESAVQHEQSQKASQLANSVVEEVAGEASSDASLDDVTENFIVRVRPRHTTKYKTGSESKDAAKRKRKCSEPRRSEV</sequence>
<reference evidence="7" key="1">
    <citation type="submission" date="2015-03" db="EMBL/GenBank/DDBJ databases">
        <title>A transcriptome of Araucaria cunninghamii, an australian fine timber species.</title>
        <authorList>
            <person name="Jing Yi C.J.Y."/>
            <person name="Yin San L.Y.S."/>
            <person name="Abdul Karim S.S."/>
            <person name="Wan Azmi N.N."/>
            <person name="Hercus R.R."/>
            <person name="Croft L.L."/>
        </authorList>
    </citation>
    <scope>NUCLEOTIDE SEQUENCE</scope>
    <source>
        <strain evidence="7">MI0301</strain>
        <tissue evidence="7">Leaf</tissue>
    </source>
</reference>
<dbReference type="PANTHER" id="PTHR47162">
    <property type="entry name" value="OS02G0192300 PROTEIN"/>
    <property type="match status" value="1"/>
</dbReference>
<dbReference type="InterPro" id="IPR001965">
    <property type="entry name" value="Znf_PHD"/>
</dbReference>
<accession>A0A0D6R4Z0</accession>
<keyword evidence="3" id="KW-0862">Zinc</keyword>
<dbReference type="Gene3D" id="3.30.40.10">
    <property type="entry name" value="Zinc/RING finger domain, C3HC4 (zinc finger)"/>
    <property type="match status" value="3"/>
</dbReference>
<dbReference type="SMART" id="SM00249">
    <property type="entry name" value="PHD"/>
    <property type="match status" value="3"/>
</dbReference>
<dbReference type="CDD" id="cd15543">
    <property type="entry name" value="PHD_RSF1"/>
    <property type="match status" value="1"/>
</dbReference>
<name>A0A0D6R4Z0_ARACU</name>
<dbReference type="InterPro" id="IPR013083">
    <property type="entry name" value="Znf_RING/FYVE/PHD"/>
</dbReference>